<dbReference type="VEuPathDB" id="FungiDB:BCV72DRAFT_334109"/>
<dbReference type="Proteomes" id="UP000242414">
    <property type="component" value="Unassembled WGS sequence"/>
</dbReference>
<name>A0A1X0RAA1_RHIZD</name>
<organism evidence="1">
    <name type="scientific">Rhizopus microsporus var. microsporus</name>
    <dbReference type="NCBI Taxonomy" id="86635"/>
    <lineage>
        <taxon>Eukaryota</taxon>
        <taxon>Fungi</taxon>
        <taxon>Fungi incertae sedis</taxon>
        <taxon>Mucoromycota</taxon>
        <taxon>Mucoromycotina</taxon>
        <taxon>Mucoromycetes</taxon>
        <taxon>Mucorales</taxon>
        <taxon>Mucorineae</taxon>
        <taxon>Rhizopodaceae</taxon>
        <taxon>Rhizopus</taxon>
    </lineage>
</organism>
<dbReference type="AlphaFoldDB" id="A0A1X0RAA1"/>
<gene>
    <name evidence="1" type="ORF">BCV72DRAFT_334109</name>
</gene>
<reference evidence="1" key="1">
    <citation type="journal article" date="2016" name="Proc. Natl. Acad. Sci. U.S.A.">
        <title>Lipid metabolic changes in an early divergent fungus govern the establishment of a mutualistic symbiosis with endobacteria.</title>
        <authorList>
            <person name="Lastovetsky O.A."/>
            <person name="Gaspar M.L."/>
            <person name="Mondo S.J."/>
            <person name="LaButti K.M."/>
            <person name="Sandor L."/>
            <person name="Grigoriev I.V."/>
            <person name="Henry S.A."/>
            <person name="Pawlowska T.E."/>
        </authorList>
    </citation>
    <scope>NUCLEOTIDE SEQUENCE [LARGE SCALE GENOMIC DNA]</scope>
    <source>
        <strain evidence="1">ATCC 52814</strain>
    </source>
</reference>
<sequence length="119" mass="12976">MQAPDIDTLFPHFERLGIFLNGDYGVRVIQYGALLGRSCDIAVLTACWSAVGILIFKGLQGTAALQTVAGILEKLLKSAMGNSLLSPMLIEVVPDGLRELLHLVVYCNCYWLILEELPG</sequence>
<dbReference type="EMBL" id="KV921882">
    <property type="protein sequence ID" value="ORE08926.1"/>
    <property type="molecule type" value="Genomic_DNA"/>
</dbReference>
<evidence type="ECO:0000313" key="1">
    <source>
        <dbReference type="EMBL" id="ORE08926.1"/>
    </source>
</evidence>
<accession>A0A1X0RAA1</accession>
<protein>
    <submittedName>
        <fullName evidence="1">Uncharacterized protein</fullName>
    </submittedName>
</protein>
<proteinExistence type="predicted"/>